<feature type="region of interest" description="Disordered" evidence="1">
    <location>
        <begin position="1"/>
        <end position="63"/>
    </location>
</feature>
<evidence type="ECO:0000313" key="4">
    <source>
        <dbReference type="Proteomes" id="UP000253509"/>
    </source>
</evidence>
<feature type="region of interest" description="Disordered" evidence="1">
    <location>
        <begin position="522"/>
        <end position="544"/>
    </location>
</feature>
<reference evidence="3 4" key="1">
    <citation type="submission" date="2018-06" db="EMBL/GenBank/DDBJ databases">
        <title>Freshwater and sediment microbial communities from various areas in North America, analyzing microbe dynamics in response to fracking.</title>
        <authorList>
            <person name="Lamendella R."/>
        </authorList>
    </citation>
    <scope>NUCLEOTIDE SEQUENCE [LARGE SCALE GENOMIC DNA]</scope>
    <source>
        <strain evidence="3 4">3b_TX</strain>
    </source>
</reference>
<feature type="transmembrane region" description="Helical" evidence="2">
    <location>
        <begin position="283"/>
        <end position="308"/>
    </location>
</feature>
<gene>
    <name evidence="3" type="ORF">DFO65_102244</name>
</gene>
<feature type="transmembrane region" description="Helical" evidence="2">
    <location>
        <begin position="315"/>
        <end position="335"/>
    </location>
</feature>
<evidence type="ECO:0000256" key="1">
    <source>
        <dbReference type="SAM" id="MobiDB-lite"/>
    </source>
</evidence>
<dbReference type="EMBL" id="QNSB01000002">
    <property type="protein sequence ID" value="RBP73716.1"/>
    <property type="molecule type" value="Genomic_DNA"/>
</dbReference>
<feature type="transmembrane region" description="Helical" evidence="2">
    <location>
        <begin position="448"/>
        <end position="470"/>
    </location>
</feature>
<feature type="compositionally biased region" description="Low complexity" evidence="1">
    <location>
        <begin position="44"/>
        <end position="56"/>
    </location>
</feature>
<name>A0A366ILV4_9MICO</name>
<feature type="transmembrane region" description="Helical" evidence="2">
    <location>
        <begin position="202"/>
        <end position="224"/>
    </location>
</feature>
<feature type="transmembrane region" description="Helical" evidence="2">
    <location>
        <begin position="245"/>
        <end position="263"/>
    </location>
</feature>
<feature type="transmembrane region" description="Helical" evidence="2">
    <location>
        <begin position="408"/>
        <end position="428"/>
    </location>
</feature>
<organism evidence="3 4">
    <name type="scientific">Brevibacterium celere</name>
    <dbReference type="NCBI Taxonomy" id="225845"/>
    <lineage>
        <taxon>Bacteria</taxon>
        <taxon>Bacillati</taxon>
        <taxon>Actinomycetota</taxon>
        <taxon>Actinomycetes</taxon>
        <taxon>Micrococcales</taxon>
        <taxon>Brevibacteriaceae</taxon>
        <taxon>Brevibacterium</taxon>
    </lineage>
</organism>
<dbReference type="AlphaFoldDB" id="A0A366ILV4"/>
<evidence type="ECO:0000256" key="2">
    <source>
        <dbReference type="SAM" id="Phobius"/>
    </source>
</evidence>
<feature type="transmembrane region" description="Helical" evidence="2">
    <location>
        <begin position="86"/>
        <end position="107"/>
    </location>
</feature>
<feature type="transmembrane region" description="Helical" evidence="2">
    <location>
        <begin position="127"/>
        <end position="150"/>
    </location>
</feature>
<comment type="caution">
    <text evidence="3">The sequence shown here is derived from an EMBL/GenBank/DDBJ whole genome shotgun (WGS) entry which is preliminary data.</text>
</comment>
<dbReference type="RefSeq" id="WP_245940456.1">
    <property type="nucleotide sequence ID" value="NZ_QNSB01000002.1"/>
</dbReference>
<feature type="transmembrane region" description="Helical" evidence="2">
    <location>
        <begin position="366"/>
        <end position="387"/>
    </location>
</feature>
<keyword evidence="2" id="KW-0812">Transmembrane</keyword>
<proteinExistence type="predicted"/>
<keyword evidence="4" id="KW-1185">Reference proteome</keyword>
<dbReference type="Proteomes" id="UP000253509">
    <property type="component" value="Unassembled WGS sequence"/>
</dbReference>
<accession>A0A366ILV4</accession>
<feature type="transmembrane region" description="Helical" evidence="2">
    <location>
        <begin position="162"/>
        <end position="182"/>
    </location>
</feature>
<keyword evidence="2" id="KW-0472">Membrane</keyword>
<feature type="compositionally biased region" description="Low complexity" evidence="1">
    <location>
        <begin position="532"/>
        <end position="544"/>
    </location>
</feature>
<keyword evidence="2" id="KW-1133">Transmembrane helix</keyword>
<protein>
    <submittedName>
        <fullName evidence="3">Uncharacterized protein</fullName>
    </submittedName>
</protein>
<feature type="transmembrane region" description="Helical" evidence="2">
    <location>
        <begin position="609"/>
        <end position="630"/>
    </location>
</feature>
<sequence>MHPSDGTPSPPQGPAPAQHGSPYPQHGSPYPPQATPYPQHVDYPQGPNGSAPGPAAFGPPLPPSGSQVPSAFVSALRKGATWRTALIPPGLALLAGLIVSIIISVLLTSLAEFDSFAADTGISLDGLSYALPFIFLALSLFGSAVFRFDLASSGIVEANGSVVLLGAPLLVTVVVIGVLWWSTKRSELRAPAPNRASTWTRIAITGLAATLVLFLLQLIFAARFSALDGEQLIELEFSAVTARSFFLPLLAIVVTSVVGRAAGHFKGTEALGAPFLRRAVPPLLVTAVHLVVSVGLLSIVALFVIPLGLDLPWQLIPLAVVNVGLILSLLVHFGGVSATGQGDLGFASDSFSQSLTIFSSDAPGQLWIGVLVAVLAVLVAVSVSTVTRRPYWTVRGEDRQQWSSVWQVPVAFCVIWGLVSVLAVPLRASMEGSAEAAMLLGGSGAARFGIGPLAWSFLILALWGALIEILSRTIGARLVLTVPAIAKFAAGRAIHPYWGQTLGMSEPRFALIHADALAEATAVAPPPPPTAAPTDGSTAPHAGAAPVAGYAAQPGAAAHSGITGAAEHPLTAGGRPEFPGATPYVQQHSASVAAATAPPPAKPFDKRKATIVGVAAGSIAVLIVAALIVVNQVNARAFSPEAAVEKYFSELADGDAEGALEMADVDVAAEQRQLLTNDVLSASKALPQNVSVEDAEISGDVATVSATYDIGGSKGTSTFTLHKAGRTAVVFDEWKLQAPELAHLSVETPGLSTVKVNGVPVDTDGSALSLPAFPGLYTVGLAEESELVTADAVETRTFFADSADVEGTETPPLSAQPTDAFRAEVDKQVKTLIDSCADKTVAQPDGCPFGSSLAESYEAENIKWSISSYPTITVADSSSADMYFDSGSPTGPNGGPAWSITSETSGEAFITGDYEMFGDERETFDDTVTFSIDGTAEVVDGKVVVSIAADPYGF</sequence>
<evidence type="ECO:0000313" key="3">
    <source>
        <dbReference type="EMBL" id="RBP73716.1"/>
    </source>
</evidence>